<proteinExistence type="predicted"/>
<reference evidence="2 3" key="1">
    <citation type="submission" date="2024-03" db="EMBL/GenBank/DDBJ databases">
        <title>A high-quality draft genome sequence of Diaporthe vaccinii, a causative agent of upright dieback and viscid rot disease in cranberry plants.</title>
        <authorList>
            <person name="Sarrasin M."/>
            <person name="Lang B.F."/>
            <person name="Burger G."/>
        </authorList>
    </citation>
    <scope>NUCLEOTIDE SEQUENCE [LARGE SCALE GENOMIC DNA]</scope>
    <source>
        <strain evidence="2 3">IS7</strain>
    </source>
</reference>
<dbReference type="PANTHER" id="PTHR10758:SF1">
    <property type="entry name" value="COP9 SIGNALOSOME COMPLEX SUBUNIT 3"/>
    <property type="match status" value="1"/>
</dbReference>
<gene>
    <name evidence="2" type="ORF">FJTKL_03558</name>
</gene>
<evidence type="ECO:0008006" key="4">
    <source>
        <dbReference type="Google" id="ProtNLM"/>
    </source>
</evidence>
<dbReference type="Proteomes" id="UP001600888">
    <property type="component" value="Unassembled WGS sequence"/>
</dbReference>
<name>A0ABR4DV47_9PEZI</name>
<keyword evidence="1" id="KW-0963">Cytoplasm</keyword>
<evidence type="ECO:0000313" key="2">
    <source>
        <dbReference type="EMBL" id="KAL2274246.1"/>
    </source>
</evidence>
<dbReference type="PANTHER" id="PTHR10758">
    <property type="entry name" value="26S PROTEASOME NON-ATPASE REGULATORY SUBUNIT 3/COP9 SIGNALOSOME COMPLEX SUBUNIT 3"/>
    <property type="match status" value="1"/>
</dbReference>
<organism evidence="2 3">
    <name type="scientific">Diaporthe vaccinii</name>
    <dbReference type="NCBI Taxonomy" id="105482"/>
    <lineage>
        <taxon>Eukaryota</taxon>
        <taxon>Fungi</taxon>
        <taxon>Dikarya</taxon>
        <taxon>Ascomycota</taxon>
        <taxon>Pezizomycotina</taxon>
        <taxon>Sordariomycetes</taxon>
        <taxon>Sordariomycetidae</taxon>
        <taxon>Diaporthales</taxon>
        <taxon>Diaporthaceae</taxon>
        <taxon>Diaporthe</taxon>
        <taxon>Diaporthe eres species complex</taxon>
    </lineage>
</organism>
<comment type="caution">
    <text evidence="2">The sequence shown here is derived from an EMBL/GenBank/DDBJ whole genome shotgun (WGS) entry which is preliminary data.</text>
</comment>
<evidence type="ECO:0000313" key="3">
    <source>
        <dbReference type="Proteomes" id="UP001600888"/>
    </source>
</evidence>
<protein>
    <recommendedName>
        <fullName evidence="4">ATPase expression protein 2, mitochondrial</fullName>
    </recommendedName>
</protein>
<accession>A0ABR4DV47</accession>
<evidence type="ECO:0000256" key="1">
    <source>
        <dbReference type="ARBA" id="ARBA00022490"/>
    </source>
</evidence>
<dbReference type="EMBL" id="JBAWTH010000162">
    <property type="protein sequence ID" value="KAL2274246.1"/>
    <property type="molecule type" value="Genomic_DNA"/>
</dbReference>
<keyword evidence="3" id="KW-1185">Reference proteome</keyword>
<sequence length="595" mass="65987">MLGFVEPPISGGLPHLWWVPTGPLTRFPLHAAGHHMKRSGETALDRVVSSYSPTIKSIIHTRQQRNSNKVPLPHTRLTRRSGRLAQGCSNGDPCKVGRSLGHRLSGVPVGIWKPTYCLGATTRLHDSLSSQFSLQTFLALPPNTKYIMLPGASSAHHHHRHHHHHLRQLIHRSYRPHLLPLFSKDTHHTRIRKFTMDNAISILLGFPPPQPFATDDDYDIAVNSHLQQIDHLFSKETATITRNGIDILQLLDPAINSISYLAVFNTLSKTTSFPPNARLQALLDKVASGTLLPHDLAVEVLAKAILRLDPSGAMLTSHHLSLVRLAYDNNVPEPAFQVKARAAFEQVITHPTRDGGVSKIMTKAFNKWVLVSLLMNKRTPTVPATTGSNASKTCKTTAKPYLSIAAQFNTMITTSLKALVEANSTVWANDRNTGLVQEVLAAHQKWQIINLRRIYAKVSLAELRQQTYNAETGDLLPSNNDVETLVQGMISSSMLNGVIKKPASKPPYLKYLSESGDLSEKQYQREITAIFVKMKDLEAIYKATSARLATNPFYIKQHIRESQRKKELGHNKSSAFDATVDDEDLMTGVSEGGAL</sequence>
<dbReference type="InterPro" id="IPR050756">
    <property type="entry name" value="CSN3"/>
</dbReference>